<evidence type="ECO:0000313" key="9">
    <source>
        <dbReference type="Proteomes" id="UP001180087"/>
    </source>
</evidence>
<dbReference type="Proteomes" id="UP001180087">
    <property type="component" value="Chromosome"/>
</dbReference>
<dbReference type="PANTHER" id="PTHR37316">
    <property type="entry name" value="TEICHOIC ACID GLYCEROL-PHOSPHATE PRIMASE"/>
    <property type="match status" value="1"/>
</dbReference>
<keyword evidence="7" id="KW-0812">Transmembrane</keyword>
<accession>A0ABY9KYX4</accession>
<dbReference type="Gene3D" id="3.40.50.12580">
    <property type="match status" value="1"/>
</dbReference>
<keyword evidence="9" id="KW-1185">Reference proteome</keyword>
<keyword evidence="3" id="KW-1003">Cell membrane</keyword>
<reference evidence="8" key="1">
    <citation type="submission" date="2023-06" db="EMBL/GenBank/DDBJ databases">
        <title>A Treasure from Seagulls: Isolation and Description of Aciduricobacillus qingdaonensis gen. nov., sp. nov., a Rare Obligately Uric Acid-utilizing Member in the Family Bacillaceae.</title>
        <authorList>
            <person name="Liu W."/>
            <person name="Wang B."/>
        </authorList>
    </citation>
    <scope>NUCLEOTIDE SEQUENCE</scope>
    <source>
        <strain evidence="8">44XB</strain>
    </source>
</reference>
<keyword evidence="4" id="KW-0808">Transferase</keyword>
<evidence type="ECO:0000256" key="4">
    <source>
        <dbReference type="ARBA" id="ARBA00022679"/>
    </source>
</evidence>
<dbReference type="InterPro" id="IPR043149">
    <property type="entry name" value="TagF_N"/>
</dbReference>
<dbReference type="PANTHER" id="PTHR37316:SF1">
    <property type="entry name" value="TEICHOIC ACID GLYCEROL-PHOSPHATE PRIMASE"/>
    <property type="match status" value="1"/>
</dbReference>
<keyword evidence="5" id="KW-0777">Teichoic acid biosynthesis</keyword>
<evidence type="ECO:0000256" key="6">
    <source>
        <dbReference type="ARBA" id="ARBA00023136"/>
    </source>
</evidence>
<evidence type="ECO:0000256" key="2">
    <source>
        <dbReference type="ARBA" id="ARBA00010488"/>
    </source>
</evidence>
<sequence>MFRELVISIYLFFCRVLFIIFRILPLRERTVLVASFPENNAYVAEALARKTDEEIHILCTFPLDKLQLKKSGRYYLIQFSLRNPFRWLNSMRLIATSRTVFVDNYFGWLAAKPFRSGVRCVQLWHAAGAIKRFGLKDSSIERRSPRAHRRFRKVYDTFTHIVCGSEKMADIFKDAFDVDDSRLLRTGVPRTDFFFNGEALMRSNGRVRATYDLPDKQIILYAPTYRDEELQISKLAIDLKAMEKALGDTHVLLLRLHPAVEVDLDVSNEGFVRNVSSYPDISELLAAADILISDYSSIPFEYALLGRPMIFHAYDLVDYEHSRGFWENYESLVPGPVVAMTEEIIREIRGNDFDFERITHFSSDWNTYSNGHSSEQLIDYFYEQEKQQNAAHL</sequence>
<comment type="subcellular location">
    <subcellularLocation>
        <location evidence="1">Cell membrane</location>
        <topology evidence="1">Peripheral membrane protein</topology>
    </subcellularLocation>
</comment>
<dbReference type="Gene3D" id="3.40.50.11820">
    <property type="match status" value="1"/>
</dbReference>
<dbReference type="SUPFAM" id="SSF53756">
    <property type="entry name" value="UDP-Glycosyltransferase/glycogen phosphorylase"/>
    <property type="match status" value="1"/>
</dbReference>
<organism evidence="8 9">
    <name type="scientific">Aciduricibacillus chroicocephali</name>
    <dbReference type="NCBI Taxonomy" id="3054939"/>
    <lineage>
        <taxon>Bacteria</taxon>
        <taxon>Bacillati</taxon>
        <taxon>Bacillota</taxon>
        <taxon>Bacilli</taxon>
        <taxon>Bacillales</taxon>
        <taxon>Bacillaceae</taxon>
        <taxon>Aciduricibacillus</taxon>
    </lineage>
</organism>
<gene>
    <name evidence="8" type="ORF">QR721_10990</name>
</gene>
<evidence type="ECO:0000313" key="8">
    <source>
        <dbReference type="EMBL" id="WLV26053.1"/>
    </source>
</evidence>
<evidence type="ECO:0000256" key="1">
    <source>
        <dbReference type="ARBA" id="ARBA00004202"/>
    </source>
</evidence>
<feature type="transmembrane region" description="Helical" evidence="7">
    <location>
        <begin position="6"/>
        <end position="24"/>
    </location>
</feature>
<name>A0ABY9KYX4_9BACI</name>
<dbReference type="InterPro" id="IPR007554">
    <property type="entry name" value="Glycerophosphate_synth"/>
</dbReference>
<evidence type="ECO:0000256" key="5">
    <source>
        <dbReference type="ARBA" id="ARBA00022944"/>
    </source>
</evidence>
<dbReference type="RefSeq" id="WP_348029835.1">
    <property type="nucleotide sequence ID" value="NZ_CP129113.1"/>
</dbReference>
<keyword evidence="7" id="KW-1133">Transmembrane helix</keyword>
<comment type="similarity">
    <text evidence="2">Belongs to the CDP-glycerol glycerophosphotransferase family.</text>
</comment>
<keyword evidence="6 7" id="KW-0472">Membrane</keyword>
<evidence type="ECO:0000256" key="7">
    <source>
        <dbReference type="SAM" id="Phobius"/>
    </source>
</evidence>
<dbReference type="EMBL" id="CP129113">
    <property type="protein sequence ID" value="WLV26053.1"/>
    <property type="molecule type" value="Genomic_DNA"/>
</dbReference>
<dbReference type="Pfam" id="PF04464">
    <property type="entry name" value="Glyphos_transf"/>
    <property type="match status" value="1"/>
</dbReference>
<proteinExistence type="inferred from homology"/>
<dbReference type="InterPro" id="IPR051612">
    <property type="entry name" value="Teichoic_Acid_Biosynth"/>
</dbReference>
<dbReference type="InterPro" id="IPR043148">
    <property type="entry name" value="TagF_C"/>
</dbReference>
<evidence type="ECO:0000256" key="3">
    <source>
        <dbReference type="ARBA" id="ARBA00022475"/>
    </source>
</evidence>
<protein>
    <submittedName>
        <fullName evidence="8">CDP-glycerol glycerophosphotransferase family protein</fullName>
    </submittedName>
</protein>